<dbReference type="InterPro" id="IPR036390">
    <property type="entry name" value="WH_DNA-bd_sf"/>
</dbReference>
<keyword evidence="5" id="KW-0804">Transcription</keyword>
<dbReference type="Gene3D" id="3.40.930.10">
    <property type="entry name" value="Mannitol-specific EII, Chain A"/>
    <property type="match status" value="1"/>
</dbReference>
<dbReference type="SUPFAM" id="SSF63520">
    <property type="entry name" value="PTS-regulatory domain, PRD"/>
    <property type="match status" value="2"/>
</dbReference>
<keyword evidence="4" id="KW-0010">Activator</keyword>
<evidence type="ECO:0000259" key="6">
    <source>
        <dbReference type="PROSITE" id="PS51094"/>
    </source>
</evidence>
<dbReference type="Pfam" id="PF02302">
    <property type="entry name" value="PTS_IIB"/>
    <property type="match status" value="1"/>
</dbReference>
<dbReference type="RefSeq" id="WP_093230612.1">
    <property type="nucleotide sequence ID" value="NZ_FORR01000012.1"/>
</dbReference>
<dbReference type="GO" id="GO:0009401">
    <property type="term" value="P:phosphoenolpyruvate-dependent sugar phosphotransferase system"/>
    <property type="evidence" value="ECO:0007669"/>
    <property type="project" value="InterPro"/>
</dbReference>
<organism evidence="9 10">
    <name type="scientific">Thermoflavimicrobium dichotomicum</name>
    <dbReference type="NCBI Taxonomy" id="46223"/>
    <lineage>
        <taxon>Bacteria</taxon>
        <taxon>Bacillati</taxon>
        <taxon>Bacillota</taxon>
        <taxon>Bacilli</taxon>
        <taxon>Bacillales</taxon>
        <taxon>Thermoactinomycetaceae</taxon>
        <taxon>Thermoflavimicrobium</taxon>
    </lineage>
</organism>
<dbReference type="GO" id="GO:0008982">
    <property type="term" value="F:protein-N(PI)-phosphohistidine-sugar phosphotransferase activity"/>
    <property type="evidence" value="ECO:0007669"/>
    <property type="project" value="InterPro"/>
</dbReference>
<dbReference type="Pfam" id="PF00359">
    <property type="entry name" value="PTS_EIIA_2"/>
    <property type="match status" value="1"/>
</dbReference>
<feature type="domain" description="PRD" evidence="8">
    <location>
        <begin position="312"/>
        <end position="417"/>
    </location>
</feature>
<gene>
    <name evidence="9" type="ORF">SAMN05421852_1129</name>
</gene>
<dbReference type="InterPro" id="IPR016152">
    <property type="entry name" value="PTrfase/Anion_transptr"/>
</dbReference>
<reference evidence="9 10" key="1">
    <citation type="submission" date="2016-10" db="EMBL/GenBank/DDBJ databases">
        <authorList>
            <person name="de Groot N.N."/>
        </authorList>
    </citation>
    <scope>NUCLEOTIDE SEQUENCE [LARGE SCALE GENOMIC DNA]</scope>
    <source>
        <strain evidence="9 10">DSM 44778</strain>
    </source>
</reference>
<keyword evidence="10" id="KW-1185">Reference proteome</keyword>
<evidence type="ECO:0000313" key="9">
    <source>
        <dbReference type="EMBL" id="SFJ53563.1"/>
    </source>
</evidence>
<dbReference type="InterPro" id="IPR002178">
    <property type="entry name" value="PTS_EIIA_type-2_dom"/>
</dbReference>
<dbReference type="CDD" id="cd05568">
    <property type="entry name" value="PTS_IIB_bgl_like"/>
    <property type="match status" value="1"/>
</dbReference>
<dbReference type="SUPFAM" id="SSF46785">
    <property type="entry name" value="Winged helix' DNA-binding domain"/>
    <property type="match status" value="2"/>
</dbReference>
<evidence type="ECO:0000259" key="7">
    <source>
        <dbReference type="PROSITE" id="PS51099"/>
    </source>
</evidence>
<dbReference type="Gene3D" id="1.10.10.10">
    <property type="entry name" value="Winged helix-like DNA-binding domain superfamily/Winged helix DNA-binding domain"/>
    <property type="match status" value="2"/>
</dbReference>
<feature type="domain" description="PTS EIIB type-2" evidence="7">
    <location>
        <begin position="421"/>
        <end position="511"/>
    </location>
</feature>
<keyword evidence="1" id="KW-0808">Transferase</keyword>
<dbReference type="InterPro" id="IPR011608">
    <property type="entry name" value="PRD"/>
</dbReference>
<evidence type="ECO:0000256" key="4">
    <source>
        <dbReference type="ARBA" id="ARBA00023159"/>
    </source>
</evidence>
<dbReference type="Pfam" id="PF05043">
    <property type="entry name" value="Mga"/>
    <property type="match status" value="1"/>
</dbReference>
<dbReference type="InterPro" id="IPR003501">
    <property type="entry name" value="PTS_EIIB_2/3"/>
</dbReference>
<evidence type="ECO:0000256" key="3">
    <source>
        <dbReference type="ARBA" id="ARBA00023015"/>
    </source>
</evidence>
<dbReference type="InterPro" id="IPR036095">
    <property type="entry name" value="PTS_EIIB-like_sf"/>
</dbReference>
<sequence length="701" mass="79254">MMNISSRQRHILEILLREPEGITVGKIAEEVQVSSRTVHRELKELEKLIKRYDLIMEKKAGMGLLIQGKKEKREELKQALFESTPIEYTPAERKTFILCTLLESAEPVKIISLAHDLKVTPATISNDLDQLDEWVKQFHLELIRRRGYGIEISGSEASKRKAISALIFENMEESQLLGLLKENIQNKSLQTMNTASERLLNLIPKEKLVAIENALRHLSDLLPYPLADSAYIGLVIHLSLAMERMAKGEKIAIEPNYLKELEHTPEFQAAKQIVAQMESYFGISFPKDEIGYVTMHLRGAKLRLSQTGVLEDPNAELTAIATNLIHICEDKLGVNLSEDRSLLQDLIAHLEPAIHRMKQNMKIRNPLLDKIKEDYPDLFQVVKQAATMAFPRLKVPDEEIGYLVMHIGSSLERTLRAKKRFRVLIVCSSGIGSSKLLASRLQSAIPDIQVQRNASVFELDDIDDHEYDFIISTIPIPSKNPGDYLIVSPMLTKRDIEKIHSFLKGYTPSSDVKKSQAPPADSLDQLESIHSALGHAIQLMKDFHLLKIENQGMSLEEILFQACETLECLGVISQSEPVVQQLLEREKLGGLGIPDTKLGLFHCRSDHVTRLSLTLYSLSEPFPLKSMDEGTIEIDKILLMLSPASAPKEAIKILSEISALLIEPKTRRILETDDAAIIQQYFTQSLYRFCFEKMDDKEWSG</sequence>
<keyword evidence="3" id="KW-0805">Transcription regulation</keyword>
<dbReference type="PANTHER" id="PTHR30185">
    <property type="entry name" value="CRYPTIC BETA-GLUCOSIDE BGL OPERON ANTITERMINATOR"/>
    <property type="match status" value="1"/>
</dbReference>
<dbReference type="InterPro" id="IPR013196">
    <property type="entry name" value="HTH_11"/>
</dbReference>
<dbReference type="AlphaFoldDB" id="A0A1I3S3W8"/>
<dbReference type="InterPro" id="IPR036388">
    <property type="entry name" value="WH-like_DNA-bd_sf"/>
</dbReference>
<dbReference type="PROSITE" id="PS51094">
    <property type="entry name" value="PTS_EIIA_TYPE_2"/>
    <property type="match status" value="1"/>
</dbReference>
<dbReference type="SUPFAM" id="SSF55804">
    <property type="entry name" value="Phoshotransferase/anion transport protein"/>
    <property type="match status" value="1"/>
</dbReference>
<dbReference type="Pfam" id="PF08279">
    <property type="entry name" value="HTH_11"/>
    <property type="match status" value="1"/>
</dbReference>
<dbReference type="Gene3D" id="3.40.50.2300">
    <property type="match status" value="1"/>
</dbReference>
<evidence type="ECO:0000313" key="10">
    <source>
        <dbReference type="Proteomes" id="UP000199545"/>
    </source>
</evidence>
<feature type="domain" description="PTS EIIA type-2" evidence="6">
    <location>
        <begin position="537"/>
        <end position="685"/>
    </location>
</feature>
<dbReference type="PANTHER" id="PTHR30185:SF18">
    <property type="entry name" value="TRANSCRIPTIONAL REGULATOR MTLR"/>
    <property type="match status" value="1"/>
</dbReference>
<dbReference type="SUPFAM" id="SSF52794">
    <property type="entry name" value="PTS system IIB component-like"/>
    <property type="match status" value="1"/>
</dbReference>
<evidence type="ECO:0000256" key="1">
    <source>
        <dbReference type="ARBA" id="ARBA00022679"/>
    </source>
</evidence>
<keyword evidence="2" id="KW-0677">Repeat</keyword>
<dbReference type="GO" id="GO:0006355">
    <property type="term" value="P:regulation of DNA-templated transcription"/>
    <property type="evidence" value="ECO:0007669"/>
    <property type="project" value="InterPro"/>
</dbReference>
<evidence type="ECO:0000256" key="5">
    <source>
        <dbReference type="ARBA" id="ARBA00023163"/>
    </source>
</evidence>
<dbReference type="InterPro" id="IPR050661">
    <property type="entry name" value="BglG_antiterminators"/>
</dbReference>
<dbReference type="STRING" id="46223.SAMN05421852_1129"/>
<dbReference type="InterPro" id="IPR007737">
    <property type="entry name" value="Mga_HTH"/>
</dbReference>
<evidence type="ECO:0000259" key="8">
    <source>
        <dbReference type="PROSITE" id="PS51372"/>
    </source>
</evidence>
<accession>A0A1I3S3W8</accession>
<proteinExistence type="predicted"/>
<protein>
    <submittedName>
        <fullName evidence="9">Mannitol operon transcriptional antiterminator</fullName>
    </submittedName>
</protein>
<dbReference type="Pfam" id="PF00874">
    <property type="entry name" value="PRD"/>
    <property type="match status" value="2"/>
</dbReference>
<evidence type="ECO:0000256" key="2">
    <source>
        <dbReference type="ARBA" id="ARBA00022737"/>
    </source>
</evidence>
<dbReference type="PROSITE" id="PS51099">
    <property type="entry name" value="PTS_EIIB_TYPE_2"/>
    <property type="match status" value="1"/>
</dbReference>
<dbReference type="InterPro" id="IPR036634">
    <property type="entry name" value="PRD_sf"/>
</dbReference>
<dbReference type="InterPro" id="IPR013011">
    <property type="entry name" value="PTS_EIIB_2"/>
</dbReference>
<dbReference type="EMBL" id="FORR01000012">
    <property type="protein sequence ID" value="SFJ53563.1"/>
    <property type="molecule type" value="Genomic_DNA"/>
</dbReference>
<dbReference type="Proteomes" id="UP000199545">
    <property type="component" value="Unassembled WGS sequence"/>
</dbReference>
<dbReference type="Gene3D" id="1.10.1790.10">
    <property type="entry name" value="PRD domain"/>
    <property type="match status" value="2"/>
</dbReference>
<name>A0A1I3S3W8_9BACL</name>
<feature type="domain" description="PRD" evidence="8">
    <location>
        <begin position="202"/>
        <end position="307"/>
    </location>
</feature>
<dbReference type="OrthoDB" id="9776005at2"/>
<dbReference type="PROSITE" id="PS51372">
    <property type="entry name" value="PRD_2"/>
    <property type="match status" value="2"/>
</dbReference>